<keyword evidence="2" id="KW-0802">TPR repeat</keyword>
<keyword evidence="1" id="KW-0677">Repeat</keyword>
<sequence>MSAPQNQELEVTLKTLECHFTWGIEKGNVKDLDNIPEKLLDRIKFCHRRYHPTFFNVLAFISQTTGKSETGLEFLNRAERVLREEKSFSEADLLVTYANFAWIYYHIGKLTEVSTYFGKLENICKGIPQSSKYSANVPRVYGEKGWTFLKLGSRYYQSSKESFQKALHGDPENVSFNIGYAVVLYRLEGMIGKRVNPETSDAVRQLKKVLQLEPCDSEAMVLLALKLQHVKKEDSLKLIKQALRLSPDVPQITRYVAKYFRAEGCIDQSLAILKKAIELAPHSSFLHHQIGLCYKQQLALMFQAQKGAKRIPATEKRAKAVECIQYFKRAVELKPSNIHANINLAEAYGENRQIEDAEKVYVSLLEDQSLCNSDRQHCHTSYGLFLMYKKKSEPGAINQFKAAYQFRMQTSDRRQAGKKLKQIAERQLKSKEKVSEAFEILAFLCTEDKQERKAMEYTARARQFAAGSADQLSAAFSETMKLK</sequence>
<dbReference type="Proteomes" id="UP000736164">
    <property type="component" value="Unassembled WGS sequence"/>
</dbReference>
<evidence type="ECO:0000313" key="4">
    <source>
        <dbReference type="EMBL" id="MBN3312233.1"/>
    </source>
</evidence>
<reference evidence="4" key="1">
    <citation type="journal article" date="2021" name="Cell">
        <title>Tracing the genetic footprints of vertebrate landing in non-teleost ray-finned fishes.</title>
        <authorList>
            <person name="Bi X."/>
            <person name="Wang K."/>
            <person name="Yang L."/>
            <person name="Pan H."/>
            <person name="Jiang H."/>
            <person name="Wei Q."/>
            <person name="Fang M."/>
            <person name="Yu H."/>
            <person name="Zhu C."/>
            <person name="Cai Y."/>
            <person name="He Y."/>
            <person name="Gan X."/>
            <person name="Zeng H."/>
            <person name="Yu D."/>
            <person name="Zhu Y."/>
            <person name="Jiang H."/>
            <person name="Qiu Q."/>
            <person name="Yang H."/>
            <person name="Zhang Y.E."/>
            <person name="Wang W."/>
            <person name="Zhu M."/>
            <person name="He S."/>
            <person name="Zhang G."/>
        </authorList>
    </citation>
    <scope>NUCLEOTIDE SEQUENCE</scope>
    <source>
        <strain evidence="4">Allg_001</strain>
    </source>
</reference>
<dbReference type="FunFam" id="1.25.40.10:FF:000032">
    <property type="entry name" value="Interferon-induced protein with tetratricopeptide repeats 5"/>
    <property type="match status" value="1"/>
</dbReference>
<dbReference type="EMBL" id="JAAWVO010004557">
    <property type="protein sequence ID" value="MBN3312233.1"/>
    <property type="molecule type" value="Genomic_DNA"/>
</dbReference>
<evidence type="ECO:0000256" key="2">
    <source>
        <dbReference type="ARBA" id="ARBA00022803"/>
    </source>
</evidence>
<comment type="similarity">
    <text evidence="3">Belongs to the IFIT family.</text>
</comment>
<dbReference type="InterPro" id="IPR011990">
    <property type="entry name" value="TPR-like_helical_dom_sf"/>
</dbReference>
<accession>A0A8J7T614</accession>
<dbReference type="SUPFAM" id="SSF48452">
    <property type="entry name" value="TPR-like"/>
    <property type="match status" value="1"/>
</dbReference>
<keyword evidence="5" id="KW-1185">Reference proteome</keyword>
<gene>
    <name evidence="4" type="primary">Ifit5_0</name>
    <name evidence="4" type="ORF">GTO95_0011354</name>
</gene>
<dbReference type="Gene3D" id="1.25.40.10">
    <property type="entry name" value="Tetratricopeptide repeat domain"/>
    <property type="match status" value="3"/>
</dbReference>
<evidence type="ECO:0000256" key="1">
    <source>
        <dbReference type="ARBA" id="ARBA00022737"/>
    </source>
</evidence>
<dbReference type="AlphaFoldDB" id="A0A8J7T614"/>
<dbReference type="GO" id="GO:0051607">
    <property type="term" value="P:defense response to virus"/>
    <property type="evidence" value="ECO:0007669"/>
    <property type="project" value="TreeGrafter"/>
</dbReference>
<feature type="non-terminal residue" evidence="4">
    <location>
        <position position="483"/>
    </location>
</feature>
<dbReference type="PANTHER" id="PTHR10271:SF29">
    <property type="entry name" value="INTERFERON-INDUCED PROTEIN WITH TETRATRICOPEPTIDE REPEATS-RELATED"/>
    <property type="match status" value="1"/>
</dbReference>
<dbReference type="GO" id="GO:0005829">
    <property type="term" value="C:cytosol"/>
    <property type="evidence" value="ECO:0007669"/>
    <property type="project" value="TreeGrafter"/>
</dbReference>
<proteinExistence type="inferred from homology"/>
<feature type="non-terminal residue" evidence="4">
    <location>
        <position position="1"/>
    </location>
</feature>
<evidence type="ECO:0000256" key="3">
    <source>
        <dbReference type="ARBA" id="ARBA00038336"/>
    </source>
</evidence>
<comment type="caution">
    <text evidence="4">The sequence shown here is derived from an EMBL/GenBank/DDBJ whole genome shotgun (WGS) entry which is preliminary data.</text>
</comment>
<evidence type="ECO:0000313" key="5">
    <source>
        <dbReference type="Proteomes" id="UP000736164"/>
    </source>
</evidence>
<name>A0A8J7T614_ATRSP</name>
<organism evidence="4 5">
    <name type="scientific">Atractosteus spatula</name>
    <name type="common">Alligator gar</name>
    <name type="synonym">Lepisosteus spatula</name>
    <dbReference type="NCBI Taxonomy" id="7917"/>
    <lineage>
        <taxon>Eukaryota</taxon>
        <taxon>Metazoa</taxon>
        <taxon>Chordata</taxon>
        <taxon>Craniata</taxon>
        <taxon>Vertebrata</taxon>
        <taxon>Euteleostomi</taxon>
        <taxon>Actinopterygii</taxon>
        <taxon>Neopterygii</taxon>
        <taxon>Holostei</taxon>
        <taxon>Semionotiformes</taxon>
        <taxon>Lepisosteidae</taxon>
        <taxon>Atractosteus</taxon>
    </lineage>
</organism>
<dbReference type="PANTHER" id="PTHR10271">
    <property type="entry name" value="INTERFERON-INDUCED PROTEIN WITH TETRATRICOPEPTIDE REPEATS"/>
    <property type="match status" value="1"/>
</dbReference>
<protein>
    <submittedName>
        <fullName evidence="4">IFIT5 protein</fullName>
    </submittedName>
</protein>